<evidence type="ECO:0000313" key="2">
    <source>
        <dbReference type="Proteomes" id="UP000490800"/>
    </source>
</evidence>
<protein>
    <submittedName>
        <fullName evidence="1">Uncharacterized protein</fullName>
    </submittedName>
</protein>
<comment type="caution">
    <text evidence="1">The sequence shown here is derived from an EMBL/GenBank/DDBJ whole genome shotgun (WGS) entry which is preliminary data.</text>
</comment>
<dbReference type="Proteomes" id="UP000490800">
    <property type="component" value="Unassembled WGS sequence"/>
</dbReference>
<dbReference type="InterPro" id="IPR046938">
    <property type="entry name" value="DNA_clamp_sf"/>
</dbReference>
<sequence length="64" mass="7329">MSALRYGETPQDEPEFLRISFNRKYMLDALKVPDSDRVRIDKHRFLCPLKIPNLPALKGLGGSL</sequence>
<name>A0A7X3FJG0_9BACL</name>
<evidence type="ECO:0000313" key="1">
    <source>
        <dbReference type="EMBL" id="MVP00619.1"/>
    </source>
</evidence>
<dbReference type="EMBL" id="RHLK01000007">
    <property type="protein sequence ID" value="MVP00619.1"/>
    <property type="molecule type" value="Genomic_DNA"/>
</dbReference>
<accession>A0A7X3FJG0</accession>
<gene>
    <name evidence="1" type="ORF">EDM21_13995</name>
</gene>
<keyword evidence="2" id="KW-1185">Reference proteome</keyword>
<reference evidence="1 2" key="1">
    <citation type="journal article" date="2019" name="Microorganisms">
        <title>Paenibacillus lutrae sp. nov., A Chitinolytic Species Isolated from A River Otter in Castril Natural Park, Granada, Spain.</title>
        <authorList>
            <person name="Rodriguez M."/>
            <person name="Reina J.C."/>
            <person name="Bejar V."/>
            <person name="Llamas I."/>
        </authorList>
    </citation>
    <scope>NUCLEOTIDE SEQUENCE [LARGE SCALE GENOMIC DNA]</scope>
    <source>
        <strain evidence="1 2">N10</strain>
    </source>
</reference>
<organism evidence="1 2">
    <name type="scientific">Paenibacillus lutrae</name>
    <dbReference type="NCBI Taxonomy" id="2078573"/>
    <lineage>
        <taxon>Bacteria</taxon>
        <taxon>Bacillati</taxon>
        <taxon>Bacillota</taxon>
        <taxon>Bacilli</taxon>
        <taxon>Bacillales</taxon>
        <taxon>Paenibacillaceae</taxon>
        <taxon>Paenibacillus</taxon>
    </lineage>
</organism>
<proteinExistence type="predicted"/>
<dbReference type="AlphaFoldDB" id="A0A7X3FJG0"/>
<dbReference type="SUPFAM" id="SSF55979">
    <property type="entry name" value="DNA clamp"/>
    <property type="match status" value="1"/>
</dbReference>